<sequence length="127" mass="14657">MAQVKVYGRRSQWAHRRDELSDALHEALVRTWQLPAEKRFHRFCWLDDADLVAPRADAYLVVEVVCFTGRSDDAKRALVRALFDDVAPRFDLSVDDLEVVIIESPQVNWGIRGRSGDELELSYRVDV</sequence>
<reference evidence="1 2" key="1">
    <citation type="submission" date="2019-10" db="EMBL/GenBank/DDBJ databases">
        <title>Genome sequence of Luteimicrobium xylanilyticum HY-24.</title>
        <authorList>
            <person name="Kim D.Y."/>
            <person name="Park H.-Y."/>
        </authorList>
    </citation>
    <scope>NUCLEOTIDE SEQUENCE [LARGE SCALE GENOMIC DNA]</scope>
    <source>
        <strain evidence="1 2">HY-24</strain>
    </source>
</reference>
<dbReference type="EMBL" id="CP045529">
    <property type="protein sequence ID" value="QFU98613.1"/>
    <property type="molecule type" value="Genomic_DNA"/>
</dbReference>
<evidence type="ECO:0008006" key="3">
    <source>
        <dbReference type="Google" id="ProtNLM"/>
    </source>
</evidence>
<name>A0A5P9QAZ8_9MICO</name>
<dbReference type="Pfam" id="PF14552">
    <property type="entry name" value="Tautomerase_2"/>
    <property type="match status" value="1"/>
</dbReference>
<dbReference type="Proteomes" id="UP000326702">
    <property type="component" value="Chromosome"/>
</dbReference>
<dbReference type="InterPro" id="IPR037479">
    <property type="entry name" value="Tauto_MSAD"/>
</dbReference>
<dbReference type="KEGG" id="lxl:KDY119_02129"/>
<accession>A0A5P9QAZ8</accession>
<evidence type="ECO:0000313" key="2">
    <source>
        <dbReference type="Proteomes" id="UP000326702"/>
    </source>
</evidence>
<dbReference type="OrthoDB" id="9804765at2"/>
<dbReference type="PANTHER" id="PTHR38460">
    <property type="entry name" value="TAUTOMERASE YOLI-RELATED"/>
    <property type="match status" value="1"/>
</dbReference>
<dbReference type="InterPro" id="IPR014347">
    <property type="entry name" value="Tautomerase/MIF_sf"/>
</dbReference>
<organism evidence="1 2">
    <name type="scientific">Luteimicrobium xylanilyticum</name>
    <dbReference type="NCBI Taxonomy" id="1133546"/>
    <lineage>
        <taxon>Bacteria</taxon>
        <taxon>Bacillati</taxon>
        <taxon>Actinomycetota</taxon>
        <taxon>Actinomycetes</taxon>
        <taxon>Micrococcales</taxon>
        <taxon>Luteimicrobium</taxon>
    </lineage>
</organism>
<gene>
    <name evidence="1" type="ORF">KDY119_02129</name>
</gene>
<dbReference type="AlphaFoldDB" id="A0A5P9QAZ8"/>
<evidence type="ECO:0000313" key="1">
    <source>
        <dbReference type="EMBL" id="QFU98613.1"/>
    </source>
</evidence>
<dbReference type="SUPFAM" id="SSF55331">
    <property type="entry name" value="Tautomerase/MIF"/>
    <property type="match status" value="1"/>
</dbReference>
<protein>
    <recommendedName>
        <fullName evidence="3">2-hydroxymuconate tautomerase</fullName>
    </recommendedName>
</protein>
<dbReference type="Gene3D" id="3.30.429.10">
    <property type="entry name" value="Macrophage Migration Inhibitory Factor"/>
    <property type="match status" value="1"/>
</dbReference>
<dbReference type="PANTHER" id="PTHR38460:SF1">
    <property type="entry name" value="TAUTOMERASE YOLI-RELATED"/>
    <property type="match status" value="1"/>
</dbReference>
<dbReference type="RefSeq" id="WP_036949770.1">
    <property type="nucleotide sequence ID" value="NZ_BAABIH010000017.1"/>
</dbReference>
<keyword evidence="2" id="KW-1185">Reference proteome</keyword>
<proteinExistence type="predicted"/>